<gene>
    <name evidence="5" type="ORF">Ga0123461_2386</name>
</gene>
<dbReference type="InterPro" id="IPR019734">
    <property type="entry name" value="TPR_rpt"/>
</dbReference>
<dbReference type="InterPro" id="IPR013105">
    <property type="entry name" value="TPR_2"/>
</dbReference>
<dbReference type="SMART" id="SM00028">
    <property type="entry name" value="TPR"/>
    <property type="match status" value="4"/>
</dbReference>
<dbReference type="PANTHER" id="PTHR12788">
    <property type="entry name" value="PROTEIN-TYROSINE SULFOTRANSFERASE 2"/>
    <property type="match status" value="1"/>
</dbReference>
<dbReference type="Gene3D" id="1.25.40.10">
    <property type="entry name" value="Tetratricopeptide repeat domain"/>
    <property type="match status" value="2"/>
</dbReference>
<dbReference type="OrthoDB" id="9815894at2"/>
<keyword evidence="6" id="KW-1185">Reference proteome</keyword>
<dbReference type="Pfam" id="PF13469">
    <property type="entry name" value="Sulfotransfer_3"/>
    <property type="match status" value="1"/>
</dbReference>
<dbReference type="Proteomes" id="UP000231701">
    <property type="component" value="Chromosome"/>
</dbReference>
<dbReference type="GO" id="GO:0008476">
    <property type="term" value="F:protein-tyrosine sulfotransferase activity"/>
    <property type="evidence" value="ECO:0007669"/>
    <property type="project" value="InterPro"/>
</dbReference>
<evidence type="ECO:0000256" key="4">
    <source>
        <dbReference type="PROSITE-ProRule" id="PRU00339"/>
    </source>
</evidence>
<evidence type="ECO:0000256" key="1">
    <source>
        <dbReference type="ARBA" id="ARBA00022679"/>
    </source>
</evidence>
<dbReference type="Pfam" id="PF13432">
    <property type="entry name" value="TPR_16"/>
    <property type="match status" value="1"/>
</dbReference>
<dbReference type="RefSeq" id="WP_100278517.1">
    <property type="nucleotide sequence ID" value="NZ_CP018799.1"/>
</dbReference>
<dbReference type="SUPFAM" id="SSF48452">
    <property type="entry name" value="TPR-like"/>
    <property type="match status" value="2"/>
</dbReference>
<accession>A0A2K8L0F3</accession>
<protein>
    <submittedName>
        <fullName evidence="5">Tfp pilus assembly protein PilF</fullName>
    </submittedName>
</protein>
<dbReference type="AlphaFoldDB" id="A0A2K8L0F3"/>
<evidence type="ECO:0000256" key="2">
    <source>
        <dbReference type="ARBA" id="ARBA00022737"/>
    </source>
</evidence>
<dbReference type="Gene3D" id="3.40.50.300">
    <property type="entry name" value="P-loop containing nucleotide triphosphate hydrolases"/>
    <property type="match status" value="1"/>
</dbReference>
<dbReference type="PANTHER" id="PTHR12788:SF10">
    <property type="entry name" value="PROTEIN-TYROSINE SULFOTRANSFERASE"/>
    <property type="match status" value="1"/>
</dbReference>
<evidence type="ECO:0000313" key="6">
    <source>
        <dbReference type="Proteomes" id="UP000231701"/>
    </source>
</evidence>
<feature type="repeat" description="TPR" evidence="4">
    <location>
        <begin position="117"/>
        <end position="150"/>
    </location>
</feature>
<evidence type="ECO:0000313" key="5">
    <source>
        <dbReference type="EMBL" id="ATX80785.1"/>
    </source>
</evidence>
<organism evidence="5 6">
    <name type="scientific">Mariprofundus aestuarium</name>
    <dbReference type="NCBI Taxonomy" id="1921086"/>
    <lineage>
        <taxon>Bacteria</taxon>
        <taxon>Pseudomonadati</taxon>
        <taxon>Pseudomonadota</taxon>
        <taxon>Candidatius Mariprofundia</taxon>
        <taxon>Mariprofundales</taxon>
        <taxon>Mariprofundaceae</taxon>
        <taxon>Mariprofundus</taxon>
    </lineage>
</organism>
<reference evidence="5 6" key="1">
    <citation type="submission" date="2016-12" db="EMBL/GenBank/DDBJ databases">
        <title>Isolation and genomic insights into novel planktonic Zetaproteobacteria from stratified waters of the Chesapeake Bay.</title>
        <authorList>
            <person name="McAllister S.M."/>
            <person name="Kato S."/>
            <person name="Chan C.S."/>
            <person name="Chiu B.K."/>
            <person name="Field E.K."/>
        </authorList>
    </citation>
    <scope>NUCLEOTIDE SEQUENCE [LARGE SCALE GENOMIC DNA]</scope>
    <source>
        <strain evidence="5 6">CP-5</strain>
    </source>
</reference>
<dbReference type="Pfam" id="PF07719">
    <property type="entry name" value="TPR_2"/>
    <property type="match status" value="2"/>
</dbReference>
<proteinExistence type="predicted"/>
<dbReference type="InterPro" id="IPR011990">
    <property type="entry name" value="TPR-like_helical_dom_sf"/>
</dbReference>
<dbReference type="KEGG" id="maes:Ga0123461_2386"/>
<keyword evidence="2" id="KW-0677">Repeat</keyword>
<dbReference type="InterPro" id="IPR026634">
    <property type="entry name" value="TPST-like"/>
</dbReference>
<keyword evidence="1" id="KW-0808">Transferase</keyword>
<dbReference type="PROSITE" id="PS50293">
    <property type="entry name" value="TPR_REGION"/>
    <property type="match status" value="2"/>
</dbReference>
<sequence length="563" mass="63984">MAVTIKLSNNKKRQLTALAEQAVGLAKNGHHPAALKICAKADVLYRDHPDTMYARGLIAALQRDNTKAIEWFERACHAAPKRLEFMVNYAGCLLMNEQEEQAAEIYPKILAKSPRLFEAVYGYGVALEAIGEFQHALQVFEKALSLDPRNIKLIQKVADMRNDFAETKDTMTLLEKAHSIAPDNAQILYDMGIYLVQQGELKAARIHFRKALTLDPEYVKALGVLINSGRYDQRDEDLAQMRKLYSQSEHMSEQQAISAFVLGKAADSAKEYDQAFAYWAEANHLHRQFIRYDEAEQETMHQAAMEAFTAQRFSEPVSIETSKAAPIFIAGTPRCGSTLLEQALSRHPALQASGEMYAMQQSIVGRKRKVCNADLIKKLKTLDDKEMADVGKEYERRILHEYGLQGRVLDKTLNNYMYAGLIARALPRARIIHIKREPMAACLSMYQENFAGSLPYAFDLDELGRQYIRYQKLMQHWREVLPAGVMLETSYEDLVSTPEAELRRLLEGCGLEWHEDCLSSHKSKGVVTTASIFQVRKPMHQKSVARWKHYEKQLAPLRKLING</sequence>
<dbReference type="PROSITE" id="PS50005">
    <property type="entry name" value="TPR"/>
    <property type="match status" value="2"/>
</dbReference>
<feature type="repeat" description="TPR" evidence="4">
    <location>
        <begin position="185"/>
        <end position="218"/>
    </location>
</feature>
<evidence type="ECO:0000256" key="3">
    <source>
        <dbReference type="ARBA" id="ARBA00022803"/>
    </source>
</evidence>
<dbReference type="EMBL" id="CP018799">
    <property type="protein sequence ID" value="ATX80785.1"/>
    <property type="molecule type" value="Genomic_DNA"/>
</dbReference>
<name>A0A2K8L0F3_MARES</name>
<dbReference type="SUPFAM" id="SSF52540">
    <property type="entry name" value="P-loop containing nucleoside triphosphate hydrolases"/>
    <property type="match status" value="1"/>
</dbReference>
<dbReference type="InterPro" id="IPR027417">
    <property type="entry name" value="P-loop_NTPase"/>
</dbReference>
<keyword evidence="3 4" id="KW-0802">TPR repeat</keyword>